<dbReference type="GO" id="GO:0003723">
    <property type="term" value="F:RNA binding"/>
    <property type="evidence" value="ECO:0007669"/>
    <property type="project" value="InterPro"/>
</dbReference>
<dbReference type="PROSITE" id="PS01129">
    <property type="entry name" value="PSI_RLU"/>
    <property type="match status" value="1"/>
</dbReference>
<dbReference type="InterPro" id="IPR050188">
    <property type="entry name" value="RluA_PseudoU_synthase"/>
</dbReference>
<dbReference type="Proteomes" id="UP000599024">
    <property type="component" value="Unassembled WGS sequence"/>
</dbReference>
<dbReference type="Gene3D" id="3.30.2350.10">
    <property type="entry name" value="Pseudouridine synthase"/>
    <property type="match status" value="1"/>
</dbReference>
<dbReference type="Pfam" id="PF00849">
    <property type="entry name" value="PseudoU_synth_2"/>
    <property type="match status" value="1"/>
</dbReference>
<dbReference type="SUPFAM" id="SSF55120">
    <property type="entry name" value="Pseudouridine synthase"/>
    <property type="match status" value="1"/>
</dbReference>
<comment type="caution">
    <text evidence="2">The sequence shown here is derived from an EMBL/GenBank/DDBJ whole genome shotgun (WGS) entry which is preliminary data.</text>
</comment>
<dbReference type="PANTHER" id="PTHR21600:SF89">
    <property type="entry name" value="RIBOSOMAL LARGE SUBUNIT PSEUDOURIDINE SYNTHASE A"/>
    <property type="match status" value="1"/>
</dbReference>
<evidence type="ECO:0000313" key="2">
    <source>
        <dbReference type="EMBL" id="MBC8208640.1"/>
    </source>
</evidence>
<organism evidence="2 3">
    <name type="scientific">Candidatus Desulfatifera sulfidica</name>
    <dbReference type="NCBI Taxonomy" id="2841691"/>
    <lineage>
        <taxon>Bacteria</taxon>
        <taxon>Pseudomonadati</taxon>
        <taxon>Thermodesulfobacteriota</taxon>
        <taxon>Desulfobulbia</taxon>
        <taxon>Desulfobulbales</taxon>
        <taxon>Desulfobulbaceae</taxon>
        <taxon>Candidatus Desulfatifera</taxon>
    </lineage>
</organism>
<dbReference type="AlphaFoldDB" id="A0A8J6NBT7"/>
<dbReference type="PANTHER" id="PTHR21600">
    <property type="entry name" value="MITOCHONDRIAL RNA PSEUDOURIDINE SYNTHASE"/>
    <property type="match status" value="1"/>
</dbReference>
<dbReference type="InterPro" id="IPR006224">
    <property type="entry name" value="PsdUridine_synth_RluA-like_CS"/>
</dbReference>
<name>A0A8J6NBT7_9BACT</name>
<dbReference type="CDD" id="cd02869">
    <property type="entry name" value="PseudoU_synth_RluA_like"/>
    <property type="match status" value="1"/>
</dbReference>
<proteinExistence type="predicted"/>
<dbReference type="EMBL" id="JACNLK010000047">
    <property type="protein sequence ID" value="MBC8208640.1"/>
    <property type="molecule type" value="Genomic_DNA"/>
</dbReference>
<protein>
    <submittedName>
        <fullName evidence="2">RluA family pseudouridine synthase</fullName>
    </submittedName>
</protein>
<reference evidence="2 3" key="1">
    <citation type="submission" date="2020-08" db="EMBL/GenBank/DDBJ databases">
        <title>Bridging the membrane lipid divide: bacteria of the FCB group superphylum have the potential to synthesize archaeal ether lipids.</title>
        <authorList>
            <person name="Villanueva L."/>
            <person name="Von Meijenfeldt F.A.B."/>
            <person name="Westbye A.B."/>
            <person name="Yadav S."/>
            <person name="Hopmans E.C."/>
            <person name="Dutilh B.E."/>
            <person name="Sinninghe Damste J.S."/>
        </authorList>
    </citation>
    <scope>NUCLEOTIDE SEQUENCE [LARGE SCALE GENOMIC DNA]</scope>
    <source>
        <strain evidence="2">NIOZ-UU81</strain>
    </source>
</reference>
<evidence type="ECO:0000313" key="3">
    <source>
        <dbReference type="Proteomes" id="UP000599024"/>
    </source>
</evidence>
<accession>A0A8J6NBT7</accession>
<evidence type="ECO:0000259" key="1">
    <source>
        <dbReference type="Pfam" id="PF00849"/>
    </source>
</evidence>
<dbReference type="GO" id="GO:0009982">
    <property type="term" value="F:pseudouridine synthase activity"/>
    <property type="evidence" value="ECO:0007669"/>
    <property type="project" value="InterPro"/>
</dbReference>
<gene>
    <name evidence="2" type="ORF">H8E79_05685</name>
</gene>
<dbReference type="InterPro" id="IPR006145">
    <property type="entry name" value="PsdUridine_synth_RsuA/RluA"/>
</dbReference>
<sequence>MNTLKLSIIHAEDTFIVIDKPSGLLAVPGRGPEMQDCVVSRLKQDFTGLPDQPAVHRLDMDTSGLMVVARTPAAHRELSRQFEHRSVNKEYIALLDGLLPDNRGTAGKISLKFRLDPDNRPHQIYDPIQGKTGITHWQKLGNEKNCTRICFQPITGRTHQLRLHAAHELGLGLPIVGDRLYGHGTAPGQLLLHASSLSFIHPENGQTVNFTSALRF</sequence>
<feature type="domain" description="Pseudouridine synthase RsuA/RluA-like" evidence="1">
    <location>
        <begin position="15"/>
        <end position="167"/>
    </location>
</feature>
<dbReference type="GO" id="GO:0140098">
    <property type="term" value="F:catalytic activity, acting on RNA"/>
    <property type="evidence" value="ECO:0007669"/>
    <property type="project" value="UniProtKB-ARBA"/>
</dbReference>
<dbReference type="GO" id="GO:0000455">
    <property type="term" value="P:enzyme-directed rRNA pseudouridine synthesis"/>
    <property type="evidence" value="ECO:0007669"/>
    <property type="project" value="TreeGrafter"/>
</dbReference>
<dbReference type="InterPro" id="IPR020103">
    <property type="entry name" value="PsdUridine_synth_cat_dom_sf"/>
</dbReference>